<keyword evidence="1" id="KW-0175">Coiled coil</keyword>
<feature type="region of interest" description="Disordered" evidence="2">
    <location>
        <begin position="1"/>
        <end position="46"/>
    </location>
</feature>
<protein>
    <submittedName>
        <fullName evidence="3">Uncharacterized protein</fullName>
    </submittedName>
</protein>
<dbReference type="PANTHER" id="PTHR42041">
    <property type="entry name" value="DNA ENDONUCLEASE ACTIVATOR CTP1 C-TERMINAL DOMAIN-CONTAINING PROTEIN"/>
    <property type="match status" value="1"/>
</dbReference>
<dbReference type="OrthoDB" id="4495335at2759"/>
<proteinExistence type="predicted"/>
<dbReference type="Proteomes" id="UP000799770">
    <property type="component" value="Unassembled WGS sequence"/>
</dbReference>
<feature type="compositionally biased region" description="Pro residues" evidence="2">
    <location>
        <begin position="22"/>
        <end position="31"/>
    </location>
</feature>
<feature type="compositionally biased region" description="Basic and acidic residues" evidence="2">
    <location>
        <begin position="417"/>
        <end position="430"/>
    </location>
</feature>
<feature type="coiled-coil region" evidence="1">
    <location>
        <begin position="329"/>
        <end position="356"/>
    </location>
</feature>
<keyword evidence="4" id="KW-1185">Reference proteome</keyword>
<feature type="coiled-coil region" evidence="1">
    <location>
        <begin position="75"/>
        <end position="161"/>
    </location>
</feature>
<sequence length="683" mass="76610">MSPGMPIFPVSPERVAGTRPPYNGPAPPSPSLPDLRPLRTLSHRRNDSDVSVHGLAAMFENLEVKDFKEAQSKYLAALQKQKTKHAKEIVDMENRHRLAIGRFEVRCDELKSDLKRAQEVTKDTIDKHVWDKERQDHREALAKWEKALAKENERRKQIEAKLEAVAPKYQSMKTAAEQYKKMHKEAVKEKMDAAANNTAIGVKLQSMQRKARTLESDLNYQTAEAEKYKNQVYSLQVDLESAEARLGEQIQTLTDKLKLIEGERDALKTSLKEEEVMRIAAEGQIPLPTASNEEEDEFASPVRSPRKRSPMREEEDKENVAPKKAVVELHLLQQELSSEKRLRERAQEQIDFMKMECQFQCCSCRIADIKGAKYVHDGSYATEMERIKASVPMMTPPPSDHDDEVMEDIKIKEEPMDDERPFTPLEHPEDPVAETTTKPSTSPEPLLAFSPTTGTFRSVPSPAKVATSTFVADLATPARLGLSSITEVATASSPWTPDANSTVIRTEPESPTLAQEPEQEPQPEPEQVIKYESKSVLKEIVIHEDAIVDDEDDVEEEATMEPQTPLHGPSGPATPGQYLTRTITTTTTIPLHFSPLTPAAKKVDQPMTPSTIAHAPTTAQSKVLGELNLNNLPFDREAALEAIRERRGRARSMAIGHGTPRKQMMEGVKERRDISAPVSRARR</sequence>
<accession>A0A6A5ZKV8</accession>
<dbReference type="EMBL" id="ML977314">
    <property type="protein sequence ID" value="KAF2120290.1"/>
    <property type="molecule type" value="Genomic_DNA"/>
</dbReference>
<name>A0A6A5ZKV8_9PLEO</name>
<organism evidence="3 4">
    <name type="scientific">Lophiotrema nucula</name>
    <dbReference type="NCBI Taxonomy" id="690887"/>
    <lineage>
        <taxon>Eukaryota</taxon>
        <taxon>Fungi</taxon>
        <taxon>Dikarya</taxon>
        <taxon>Ascomycota</taxon>
        <taxon>Pezizomycotina</taxon>
        <taxon>Dothideomycetes</taxon>
        <taxon>Pleosporomycetidae</taxon>
        <taxon>Pleosporales</taxon>
        <taxon>Lophiotremataceae</taxon>
        <taxon>Lophiotrema</taxon>
    </lineage>
</organism>
<feature type="compositionally biased region" description="Basic and acidic residues" evidence="2">
    <location>
        <begin position="310"/>
        <end position="321"/>
    </location>
</feature>
<feature type="region of interest" description="Disordered" evidence="2">
    <location>
        <begin position="282"/>
        <end position="321"/>
    </location>
</feature>
<reference evidence="3" key="1">
    <citation type="journal article" date="2020" name="Stud. Mycol.">
        <title>101 Dothideomycetes genomes: a test case for predicting lifestyles and emergence of pathogens.</title>
        <authorList>
            <person name="Haridas S."/>
            <person name="Albert R."/>
            <person name="Binder M."/>
            <person name="Bloem J."/>
            <person name="Labutti K."/>
            <person name="Salamov A."/>
            <person name="Andreopoulos B."/>
            <person name="Baker S."/>
            <person name="Barry K."/>
            <person name="Bills G."/>
            <person name="Bluhm B."/>
            <person name="Cannon C."/>
            <person name="Castanera R."/>
            <person name="Culley D."/>
            <person name="Daum C."/>
            <person name="Ezra D."/>
            <person name="Gonzalez J."/>
            <person name="Henrissat B."/>
            <person name="Kuo A."/>
            <person name="Liang C."/>
            <person name="Lipzen A."/>
            <person name="Lutzoni F."/>
            <person name="Magnuson J."/>
            <person name="Mondo S."/>
            <person name="Nolan M."/>
            <person name="Ohm R."/>
            <person name="Pangilinan J."/>
            <person name="Park H.-J."/>
            <person name="Ramirez L."/>
            <person name="Alfaro M."/>
            <person name="Sun H."/>
            <person name="Tritt A."/>
            <person name="Yoshinaga Y."/>
            <person name="Zwiers L.-H."/>
            <person name="Turgeon B."/>
            <person name="Goodwin S."/>
            <person name="Spatafora J."/>
            <person name="Crous P."/>
            <person name="Grigoriev I."/>
        </authorList>
    </citation>
    <scope>NUCLEOTIDE SEQUENCE</scope>
    <source>
        <strain evidence="3">CBS 627.86</strain>
    </source>
</reference>
<feature type="region of interest" description="Disordered" evidence="2">
    <location>
        <begin position="490"/>
        <end position="528"/>
    </location>
</feature>
<evidence type="ECO:0000256" key="2">
    <source>
        <dbReference type="SAM" id="MobiDB-lite"/>
    </source>
</evidence>
<feature type="compositionally biased region" description="Basic and acidic residues" evidence="2">
    <location>
        <begin position="663"/>
        <end position="674"/>
    </location>
</feature>
<evidence type="ECO:0000256" key="1">
    <source>
        <dbReference type="SAM" id="Coils"/>
    </source>
</evidence>
<gene>
    <name evidence="3" type="ORF">BDV96DRAFT_642129</name>
</gene>
<feature type="region of interest" description="Disordered" evidence="2">
    <location>
        <begin position="417"/>
        <end position="445"/>
    </location>
</feature>
<feature type="coiled-coil region" evidence="1">
    <location>
        <begin position="204"/>
        <end position="270"/>
    </location>
</feature>
<feature type="compositionally biased region" description="Polar residues" evidence="2">
    <location>
        <begin position="490"/>
        <end position="504"/>
    </location>
</feature>
<dbReference type="AlphaFoldDB" id="A0A6A5ZKV8"/>
<feature type="compositionally biased region" description="Low complexity" evidence="2">
    <location>
        <begin position="434"/>
        <end position="445"/>
    </location>
</feature>
<dbReference type="PANTHER" id="PTHR42041:SF1">
    <property type="entry name" value="DNA ENDONUCLEASE ACTIVATOR CTP1 C-TERMINAL DOMAIN-CONTAINING PROTEIN"/>
    <property type="match status" value="1"/>
</dbReference>
<evidence type="ECO:0000313" key="3">
    <source>
        <dbReference type="EMBL" id="KAF2120290.1"/>
    </source>
</evidence>
<evidence type="ECO:0000313" key="4">
    <source>
        <dbReference type="Proteomes" id="UP000799770"/>
    </source>
</evidence>
<feature type="region of interest" description="Disordered" evidence="2">
    <location>
        <begin position="659"/>
        <end position="683"/>
    </location>
</feature>